<proteinExistence type="predicted"/>
<accession>A0ACC2TW32</accession>
<sequence length="131" mass="14030">MKAPPTPKPDRLPPSPDLSLPTASQYAGIAYITLAGLVDTMVPSTRPWALVSQSSSYLIKLAPLIWWALPSSQQSKLAAKANGTPTGIWYPDIWAFPSEDFSVNSSPLSVPESLDSVILFTMSQSSEPPGT</sequence>
<name>A0ACC2TW32_9FUNG</name>
<keyword evidence="2" id="KW-1185">Reference proteome</keyword>
<comment type="caution">
    <text evidence="1">The sequence shown here is derived from an EMBL/GenBank/DDBJ whole genome shotgun (WGS) entry which is preliminary data.</text>
</comment>
<gene>
    <name evidence="1" type="ORF">DSO57_1002473</name>
</gene>
<protein>
    <submittedName>
        <fullName evidence="1">Uncharacterized protein</fullName>
    </submittedName>
</protein>
<dbReference type="Proteomes" id="UP001165960">
    <property type="component" value="Unassembled WGS sequence"/>
</dbReference>
<dbReference type="EMBL" id="QTSX02002135">
    <property type="protein sequence ID" value="KAJ9078844.1"/>
    <property type="molecule type" value="Genomic_DNA"/>
</dbReference>
<evidence type="ECO:0000313" key="1">
    <source>
        <dbReference type="EMBL" id="KAJ9078844.1"/>
    </source>
</evidence>
<reference evidence="1" key="1">
    <citation type="submission" date="2022-04" db="EMBL/GenBank/DDBJ databases">
        <title>Genome of the entomopathogenic fungus Entomophthora muscae.</title>
        <authorList>
            <person name="Elya C."/>
            <person name="Lovett B.R."/>
            <person name="Lee E."/>
            <person name="Macias A.M."/>
            <person name="Hajek A.E."/>
            <person name="De Bivort B.L."/>
            <person name="Kasson M.T."/>
            <person name="De Fine Licht H.H."/>
            <person name="Stajich J.E."/>
        </authorList>
    </citation>
    <scope>NUCLEOTIDE SEQUENCE</scope>
    <source>
        <strain evidence="1">Berkeley</strain>
    </source>
</reference>
<organism evidence="1 2">
    <name type="scientific">Entomophthora muscae</name>
    <dbReference type="NCBI Taxonomy" id="34485"/>
    <lineage>
        <taxon>Eukaryota</taxon>
        <taxon>Fungi</taxon>
        <taxon>Fungi incertae sedis</taxon>
        <taxon>Zoopagomycota</taxon>
        <taxon>Entomophthoromycotina</taxon>
        <taxon>Entomophthoromycetes</taxon>
        <taxon>Entomophthorales</taxon>
        <taxon>Entomophthoraceae</taxon>
        <taxon>Entomophthora</taxon>
    </lineage>
</organism>
<evidence type="ECO:0000313" key="2">
    <source>
        <dbReference type="Proteomes" id="UP001165960"/>
    </source>
</evidence>